<gene>
    <name evidence="2" type="ORF">N5A56_007405</name>
</gene>
<protein>
    <submittedName>
        <fullName evidence="2">Uncharacterized protein</fullName>
    </submittedName>
</protein>
<keyword evidence="1" id="KW-0732">Signal</keyword>
<evidence type="ECO:0000256" key="1">
    <source>
        <dbReference type="SAM" id="SignalP"/>
    </source>
</evidence>
<proteinExistence type="predicted"/>
<reference evidence="2" key="1">
    <citation type="submission" date="2023-02" db="EMBL/GenBank/DDBJ databases">
        <title>Polaribacter ponticola sp. nov., isolated from seawater.</title>
        <authorList>
            <person name="Baek J.H."/>
            <person name="Kim J.M."/>
            <person name="Choi D.G."/>
            <person name="Jeon C.O."/>
        </authorList>
    </citation>
    <scope>NUCLEOTIDE SEQUENCE</scope>
    <source>
        <strain evidence="2">MSW5</strain>
    </source>
</reference>
<sequence length="236" mass="24759">MKNNYLKLAVLGLMMFAGSAINAQTSDTTDANLNKGAGDGVSVRVIDNKGTIKYLQTNNGITSITSTSASNRTTTTWQLGGTLTDSTYIDVSNRIFALDGIKLLTPTLSAGDATTAAIASTASNASSHGGTGTGWTVLIRDEETGETKKLLATNLITAGRQEFPIVTDGDTAITATGLAMGTSINKISVYRNGAKLRAGIDYTLTADDTITLDISAADPNDWTTYAGDIIEVQWIY</sequence>
<dbReference type="RefSeq" id="WP_265724877.1">
    <property type="nucleotide sequence ID" value="NZ_JAOSLC020000003.1"/>
</dbReference>
<keyword evidence="3" id="KW-1185">Reference proteome</keyword>
<accession>A0ABT5S825</accession>
<evidence type="ECO:0000313" key="2">
    <source>
        <dbReference type="EMBL" id="MDD7914255.1"/>
    </source>
</evidence>
<dbReference type="EMBL" id="JAOSLC020000003">
    <property type="protein sequence ID" value="MDD7914255.1"/>
    <property type="molecule type" value="Genomic_DNA"/>
</dbReference>
<comment type="caution">
    <text evidence="2">The sequence shown here is derived from an EMBL/GenBank/DDBJ whole genome shotgun (WGS) entry which is preliminary data.</text>
</comment>
<feature type="signal peptide" evidence="1">
    <location>
        <begin position="1"/>
        <end position="22"/>
    </location>
</feature>
<dbReference type="Proteomes" id="UP001151478">
    <property type="component" value="Unassembled WGS sequence"/>
</dbReference>
<name>A0ABT5S825_9FLAO</name>
<organism evidence="2 3">
    <name type="scientific">Polaribacter ponticola</name>
    <dbReference type="NCBI Taxonomy" id="2978475"/>
    <lineage>
        <taxon>Bacteria</taxon>
        <taxon>Pseudomonadati</taxon>
        <taxon>Bacteroidota</taxon>
        <taxon>Flavobacteriia</taxon>
        <taxon>Flavobacteriales</taxon>
        <taxon>Flavobacteriaceae</taxon>
    </lineage>
</organism>
<feature type="chain" id="PRO_5045250325" evidence="1">
    <location>
        <begin position="23"/>
        <end position="236"/>
    </location>
</feature>
<evidence type="ECO:0000313" key="3">
    <source>
        <dbReference type="Proteomes" id="UP001151478"/>
    </source>
</evidence>